<evidence type="ECO:0000313" key="5">
    <source>
        <dbReference type="Proteomes" id="UP000663419"/>
    </source>
</evidence>
<dbReference type="VEuPathDB" id="FungiDB:I7I53_01333"/>
<dbReference type="Pfam" id="PF08487">
    <property type="entry name" value="VIT"/>
    <property type="match status" value="1"/>
</dbReference>
<dbReference type="SUPFAM" id="SSF53300">
    <property type="entry name" value="vWA-like"/>
    <property type="match status" value="1"/>
</dbReference>
<dbReference type="PANTHER" id="PTHR45737:SF6">
    <property type="entry name" value="VON WILLEBRAND FACTOR A DOMAIN-CONTAINING PROTEIN 5A"/>
    <property type="match status" value="1"/>
</dbReference>
<feature type="domain" description="VIT" evidence="3">
    <location>
        <begin position="10"/>
        <end position="141"/>
    </location>
</feature>
<dbReference type="PANTHER" id="PTHR45737">
    <property type="entry name" value="VON WILLEBRAND FACTOR A DOMAIN-CONTAINING PROTEIN 5A"/>
    <property type="match status" value="1"/>
</dbReference>
<evidence type="ECO:0000313" key="4">
    <source>
        <dbReference type="EMBL" id="QSS53924.1"/>
    </source>
</evidence>
<dbReference type="SMART" id="SM00327">
    <property type="entry name" value="VWA"/>
    <property type="match status" value="1"/>
</dbReference>
<dbReference type="Proteomes" id="UP000663419">
    <property type="component" value="Chromosome 3"/>
</dbReference>
<evidence type="ECO:0000256" key="1">
    <source>
        <dbReference type="SAM" id="MobiDB-lite"/>
    </source>
</evidence>
<dbReference type="InterPro" id="IPR002035">
    <property type="entry name" value="VWF_A"/>
</dbReference>
<dbReference type="InterPro" id="IPR013694">
    <property type="entry name" value="VIT"/>
</dbReference>
<feature type="region of interest" description="Disordered" evidence="1">
    <location>
        <begin position="688"/>
        <end position="740"/>
    </location>
</feature>
<feature type="compositionally biased region" description="Acidic residues" evidence="1">
    <location>
        <begin position="719"/>
        <end position="733"/>
    </location>
</feature>
<dbReference type="AlphaFoldDB" id="A0A8A1LNA4"/>
<dbReference type="InterPro" id="IPR036465">
    <property type="entry name" value="vWFA_dom_sf"/>
</dbReference>
<evidence type="ECO:0000259" key="2">
    <source>
        <dbReference type="PROSITE" id="PS50234"/>
    </source>
</evidence>
<evidence type="ECO:0000259" key="3">
    <source>
        <dbReference type="PROSITE" id="PS51468"/>
    </source>
</evidence>
<protein>
    <submittedName>
        <fullName evidence="4">von Willebrand domain-containing protein</fullName>
    </submittedName>
</protein>
<dbReference type="SMART" id="SM00609">
    <property type="entry name" value="VIT"/>
    <property type="match status" value="1"/>
</dbReference>
<sequence>MPRHGSLQPLCGCWYLATTTRQYIPQVDLKAHSTILSASSRTILTQTFINPTSRDLGDVKYTFPLHDGVSIVGFKCEIDNRVIRGIVKERGKAKIEYQQAVQKGQAAALLEQSTLASDTFTTSIGKFPVGSKAVVEIIYLGELQHDAQSDGVRFSIPSIICPRYANSSVDTHELSQSLATLVQRGAINITVDVSVDKGSSIRGLQSPSHPIAITLGRTSVAAQDVFEANLASATLTMQQGNLFFDEDFVLIVNAKDQDVPSAFVETHPTIPNQRAIMATLVPKFNIPNNNPEIVFIIDRSGSMGGKIQTLQTALRVFLKSLPVGVKFNICSFGSSHSFMWKKSQAYDASSLKAALKYVDSVSANLGGTEILAPVRATVERRLKDLDLDILLLSDGEIWDQNTLFSYINKAVSDQPIRLFSLGIGSGASQSLIEGIARAGDGFAQFVNDNELLDKKVVRMLKGALTPHIKDYTAELVYENGGEDDFEIIEKPNEVPAGENFRSPAKRPAETMNVDSKKDVPKSMQPISLFDPSYQEPDIKATATPLEADLPKVQPPNVLQAPYKIPSLYPFNRTTVYFLLSPDAPRTNLKSFVLRGTSKHGPLMLKIPLENIGQGTRLHQLAARKITLELEEGRGWIYHAKNEKGQLIIDEHESKRENIVKREAVRLGIGFQVAGKYCSFVAVESPADGKIAERKAKRESASEAGKPPGFGPGDIRDPADDTDESEEEIIDSECESTVSSSNIHVLSTPSHFGKVSFSPPGSFASEAPLPPPPAIFTCFVPSSSTSFKHPLSP</sequence>
<dbReference type="PROSITE" id="PS51468">
    <property type="entry name" value="VIT"/>
    <property type="match status" value="1"/>
</dbReference>
<proteinExistence type="predicted"/>
<dbReference type="EMBL" id="CP069104">
    <property type="protein sequence ID" value="QSS53924.1"/>
    <property type="molecule type" value="Genomic_DNA"/>
</dbReference>
<dbReference type="PROSITE" id="PS50234">
    <property type="entry name" value="VWFA"/>
    <property type="match status" value="1"/>
</dbReference>
<reference evidence="4" key="1">
    <citation type="submission" date="2021-01" db="EMBL/GenBank/DDBJ databases">
        <title>Chromosome-level genome assembly of a human fungal pathogen reveals clustering of transcriptionally co-regulated genes.</title>
        <authorList>
            <person name="Voorhies M."/>
            <person name="Cohen S."/>
            <person name="Shea T.P."/>
            <person name="Petrus S."/>
            <person name="Munoz J.F."/>
            <person name="Poplawski S."/>
            <person name="Goldman W.E."/>
            <person name="Michael T."/>
            <person name="Cuomo C.A."/>
            <person name="Sil A."/>
            <person name="Beyhan S."/>
        </authorList>
    </citation>
    <scope>NUCLEOTIDE SEQUENCE</scope>
    <source>
        <strain evidence="4">H88</strain>
    </source>
</reference>
<dbReference type="Pfam" id="PF13768">
    <property type="entry name" value="VWA_3"/>
    <property type="match status" value="1"/>
</dbReference>
<gene>
    <name evidence="4" type="ORF">I7I53_01333</name>
</gene>
<name>A0A8A1LNA4_AJEC8</name>
<feature type="region of interest" description="Disordered" evidence="1">
    <location>
        <begin position="496"/>
        <end position="521"/>
    </location>
</feature>
<organism evidence="4 5">
    <name type="scientific">Ajellomyces capsulatus (strain H88)</name>
    <name type="common">Darling's disease fungus</name>
    <name type="synonym">Histoplasma capsulatum</name>
    <dbReference type="NCBI Taxonomy" id="544711"/>
    <lineage>
        <taxon>Eukaryota</taxon>
        <taxon>Fungi</taxon>
        <taxon>Dikarya</taxon>
        <taxon>Ascomycota</taxon>
        <taxon>Pezizomycotina</taxon>
        <taxon>Eurotiomycetes</taxon>
        <taxon>Eurotiomycetidae</taxon>
        <taxon>Onygenales</taxon>
        <taxon>Ajellomycetaceae</taxon>
        <taxon>Histoplasma</taxon>
    </lineage>
</organism>
<feature type="compositionally biased region" description="Basic and acidic residues" evidence="1">
    <location>
        <begin position="689"/>
        <end position="700"/>
    </location>
</feature>
<feature type="domain" description="VWFA" evidence="2">
    <location>
        <begin position="292"/>
        <end position="460"/>
    </location>
</feature>
<accession>A0A8A1LNA4</accession>
<dbReference type="Gene3D" id="3.40.50.410">
    <property type="entry name" value="von Willebrand factor, type A domain"/>
    <property type="match status" value="1"/>
</dbReference>